<dbReference type="InterPro" id="IPR000073">
    <property type="entry name" value="AB_hydrolase_1"/>
</dbReference>
<dbReference type="InterPro" id="IPR013595">
    <property type="entry name" value="Pept_S33_TAP-like_C"/>
</dbReference>
<dbReference type="Pfam" id="PF00561">
    <property type="entry name" value="Abhydrolase_1"/>
    <property type="match status" value="1"/>
</dbReference>
<keyword evidence="3" id="KW-0378">Hydrolase</keyword>
<feature type="signal peptide" evidence="5">
    <location>
        <begin position="1"/>
        <end position="24"/>
    </location>
</feature>
<evidence type="ECO:0000256" key="5">
    <source>
        <dbReference type="SAM" id="SignalP"/>
    </source>
</evidence>
<proteinExistence type="inferred from homology"/>
<feature type="domain" description="AB hydrolase-1" evidence="6">
    <location>
        <begin position="95"/>
        <end position="276"/>
    </location>
</feature>
<feature type="chain" id="PRO_5035174152" evidence="5">
    <location>
        <begin position="25"/>
        <end position="533"/>
    </location>
</feature>
<dbReference type="GO" id="GO:0016787">
    <property type="term" value="F:hydrolase activity"/>
    <property type="evidence" value="ECO:0007669"/>
    <property type="project" value="UniProtKB-KW"/>
</dbReference>
<dbReference type="Proteomes" id="UP000655044">
    <property type="component" value="Unassembled WGS sequence"/>
</dbReference>
<dbReference type="PANTHER" id="PTHR43248:SF29">
    <property type="entry name" value="TRIPEPTIDYL AMINOPEPTIDASE"/>
    <property type="match status" value="1"/>
</dbReference>
<dbReference type="EMBL" id="BOOI01000007">
    <property type="protein sequence ID" value="GIH82473.1"/>
    <property type="molecule type" value="Genomic_DNA"/>
</dbReference>
<evidence type="ECO:0000313" key="8">
    <source>
        <dbReference type="EMBL" id="GIH82473.1"/>
    </source>
</evidence>
<dbReference type="Pfam" id="PF08386">
    <property type="entry name" value="Abhydrolase_4"/>
    <property type="match status" value="1"/>
</dbReference>
<dbReference type="InterPro" id="IPR029058">
    <property type="entry name" value="AB_hydrolase_fold"/>
</dbReference>
<name>A0A8J3WB16_PLARO</name>
<feature type="region of interest" description="Disordered" evidence="4">
    <location>
        <begin position="494"/>
        <end position="517"/>
    </location>
</feature>
<evidence type="ECO:0000313" key="9">
    <source>
        <dbReference type="Proteomes" id="UP000655044"/>
    </source>
</evidence>
<dbReference type="PANTHER" id="PTHR43248">
    <property type="entry name" value="2-SUCCINYL-6-HYDROXY-2,4-CYCLOHEXADIENE-1-CARBOXYLATE SYNTHASE"/>
    <property type="match status" value="1"/>
</dbReference>
<sequence>MKRVIGVAVGAVLLAVTAGTPPQAAARTHRDGLVWGSCQTGDGRAGDTTLVPSDRVVECATLRVPLDYREPYQTISIALNRIRGTASRDRDHLGALLVNPGGPGASGLVMAQYVAAKLPAGLADRFDVIGFDPRGVGRSDPALRCMDPQKHYAAPRPDNVPRNTREETVLLGRARQYADACAMRWSWLLPHLTTENSARDMDRIRQALGEEKISYLGYSYGTYLGAVYATLFPGRVRRLVLDSVVDPRRVWYESNLRQNTAFDRRHNDFLRWAARHNDVYRLGRTGREVSFAWYSTRERLRTRPAGGVVGPSEFDDVYTVGGYSDLVWPQLAHALSAYVRRGDAAPLQAVYRRYAAGDAEDENGYAVYLAVQCGDAPWPRDWRKWRADTTAIHAHSPFMAWSNTWFNAPCGFWSGRSGTPVRILNDRRLPPALIIQSRRDAATPYPGALELRRIFTRSRLVTEPGGNHGVALAGNACVDRHLAAYLRDGVLPGPARRAQQGPDARCATTPAPQPAEPVRQAARVPYGLGGWSR</sequence>
<evidence type="ECO:0000259" key="6">
    <source>
        <dbReference type="Pfam" id="PF00561"/>
    </source>
</evidence>
<dbReference type="RefSeq" id="WP_068921861.1">
    <property type="nucleotide sequence ID" value="NZ_BMQP01000001.1"/>
</dbReference>
<evidence type="ECO:0000256" key="3">
    <source>
        <dbReference type="ARBA" id="ARBA00022801"/>
    </source>
</evidence>
<dbReference type="AlphaFoldDB" id="A0A8J3WB16"/>
<evidence type="ECO:0000256" key="4">
    <source>
        <dbReference type="SAM" id="MobiDB-lite"/>
    </source>
</evidence>
<comment type="caution">
    <text evidence="8">The sequence shown here is derived from an EMBL/GenBank/DDBJ whole genome shotgun (WGS) entry which is preliminary data.</text>
</comment>
<feature type="domain" description="Peptidase S33 tripeptidyl aminopeptidase-like C-terminal" evidence="7">
    <location>
        <begin position="398"/>
        <end position="493"/>
    </location>
</feature>
<evidence type="ECO:0000256" key="2">
    <source>
        <dbReference type="ARBA" id="ARBA00022729"/>
    </source>
</evidence>
<dbReference type="SUPFAM" id="SSF53474">
    <property type="entry name" value="alpha/beta-Hydrolases"/>
    <property type="match status" value="1"/>
</dbReference>
<dbReference type="OrthoDB" id="3930934at2"/>
<keyword evidence="2 5" id="KW-0732">Signal</keyword>
<organism evidence="8 9">
    <name type="scientific">Planobispora rosea</name>
    <dbReference type="NCBI Taxonomy" id="35762"/>
    <lineage>
        <taxon>Bacteria</taxon>
        <taxon>Bacillati</taxon>
        <taxon>Actinomycetota</taxon>
        <taxon>Actinomycetes</taxon>
        <taxon>Streptosporangiales</taxon>
        <taxon>Streptosporangiaceae</taxon>
        <taxon>Planobispora</taxon>
    </lineage>
</organism>
<keyword evidence="9" id="KW-1185">Reference proteome</keyword>
<comment type="similarity">
    <text evidence="1">Belongs to the peptidase S33 family.</text>
</comment>
<evidence type="ECO:0000256" key="1">
    <source>
        <dbReference type="ARBA" id="ARBA00010088"/>
    </source>
</evidence>
<gene>
    <name evidence="8" type="ORF">Pro02_08810</name>
</gene>
<protein>
    <submittedName>
        <fullName evidence="8">Peptidase</fullName>
    </submittedName>
</protein>
<evidence type="ECO:0000259" key="7">
    <source>
        <dbReference type="Pfam" id="PF08386"/>
    </source>
</evidence>
<dbReference type="Gene3D" id="3.40.50.1820">
    <property type="entry name" value="alpha/beta hydrolase"/>
    <property type="match status" value="1"/>
</dbReference>
<accession>A0A8J3WB16</accession>
<dbReference type="InterPro" id="IPR051601">
    <property type="entry name" value="Serine_prot/Carboxylest_S33"/>
</dbReference>
<reference evidence="8" key="1">
    <citation type="submission" date="2021-01" db="EMBL/GenBank/DDBJ databases">
        <title>Whole genome shotgun sequence of Planobispora rosea NBRC 15558.</title>
        <authorList>
            <person name="Komaki H."/>
            <person name="Tamura T."/>
        </authorList>
    </citation>
    <scope>NUCLEOTIDE SEQUENCE</scope>
    <source>
        <strain evidence="8">NBRC 15558</strain>
    </source>
</reference>